<dbReference type="AlphaFoldDB" id="A0A9Q0XS01"/>
<evidence type="ECO:0000313" key="3">
    <source>
        <dbReference type="Proteomes" id="UP001142489"/>
    </source>
</evidence>
<evidence type="ECO:0000313" key="2">
    <source>
        <dbReference type="EMBL" id="KAJ7324743.1"/>
    </source>
</evidence>
<dbReference type="EMBL" id="JAPFRF010000008">
    <property type="protein sequence ID" value="KAJ7324743.1"/>
    <property type="molecule type" value="Genomic_DNA"/>
</dbReference>
<protein>
    <submittedName>
        <fullName evidence="2">Uncharacterized protein</fullName>
    </submittedName>
</protein>
<sequence length="684" mass="74801">MSFLPPFKKCISCGAKIAHSDRHLKCLFCLGEVQKPEACSICRSFSTQALKNRQNRLNSYLLEKPLTPVLMEQAKSSLSTSLASSSVSKSLKQSRTRKLSVLDLPSKSKSSSDSIKPPKILKSSSDSKSSDVIVVKTKYSDSAPPLSDRSEFQQLRPSSSSLSDLSSKDEVESQPLNISLMKEIFTPACTSTSPLAPGALVPSNAISSPVPCSKLEEPVGSLPSNPVAFARETDRTEKKKKHHKKVHLSTLAVLATEPLDPLIHKPSDLLIHKSKSRKQLSLPAASDVPHPNPSVSILTTVTMMLMGPEDISDPSLVPATQPPQKKQRTSHRASASASIPVPPIPAFSLRFYGKRWSIHSSDSSKLDHPSNPSSSELSSDSDFTDDESISSDSKQLVTMPDSETEERSPPSSSEAISNYTDFVARMAKTINLPIHHPRPRHTCHIFGKISSDQSAPIHLTIIPSFTSMAEEAFKTIGSMAVSRKIEALYKVHDEKATYLTKHPQPNSVVVASSQIQSRTKQVPIPPSKEGHKLDTVGRNVYNFTLLLLKIANYQGTMGAYQCELLAHLQPFLALIPESKRSEAALIFDEAMALSAQQMCTSRHAFDCTTKIMGAAIGLRRHAWLRTTGLSDDHKAQIENLPFEGDKLFHPTTDDLMEDHHKKQNTAKKTQRSASTSATALSLPT</sequence>
<accession>A0A9Q0XS01</accession>
<organism evidence="2 3">
    <name type="scientific">Phrynocephalus forsythii</name>
    <dbReference type="NCBI Taxonomy" id="171643"/>
    <lineage>
        <taxon>Eukaryota</taxon>
        <taxon>Metazoa</taxon>
        <taxon>Chordata</taxon>
        <taxon>Craniata</taxon>
        <taxon>Vertebrata</taxon>
        <taxon>Euteleostomi</taxon>
        <taxon>Lepidosauria</taxon>
        <taxon>Squamata</taxon>
        <taxon>Bifurcata</taxon>
        <taxon>Unidentata</taxon>
        <taxon>Episquamata</taxon>
        <taxon>Toxicofera</taxon>
        <taxon>Iguania</taxon>
        <taxon>Acrodonta</taxon>
        <taxon>Agamidae</taxon>
        <taxon>Agaminae</taxon>
        <taxon>Phrynocephalus</taxon>
    </lineage>
</organism>
<proteinExistence type="predicted"/>
<feature type="compositionally biased region" description="Low complexity" evidence="1">
    <location>
        <begin position="671"/>
        <end position="684"/>
    </location>
</feature>
<feature type="region of interest" description="Disordered" evidence="1">
    <location>
        <begin position="98"/>
        <end position="125"/>
    </location>
</feature>
<comment type="caution">
    <text evidence="2">The sequence shown here is derived from an EMBL/GenBank/DDBJ whole genome shotgun (WGS) entry which is preliminary data.</text>
</comment>
<feature type="region of interest" description="Disordered" evidence="1">
    <location>
        <begin position="309"/>
        <end position="339"/>
    </location>
</feature>
<feature type="region of interest" description="Disordered" evidence="1">
    <location>
        <begin position="660"/>
        <end position="684"/>
    </location>
</feature>
<feature type="compositionally biased region" description="Basic residues" evidence="1">
    <location>
        <begin position="661"/>
        <end position="670"/>
    </location>
</feature>
<dbReference type="Gene3D" id="1.10.287.3160">
    <property type="match status" value="1"/>
</dbReference>
<feature type="compositionally biased region" description="Low complexity" evidence="1">
    <location>
        <begin position="99"/>
        <end position="125"/>
    </location>
</feature>
<name>A0A9Q0XS01_9SAUR</name>
<keyword evidence="3" id="KW-1185">Reference proteome</keyword>
<feature type="region of interest" description="Disordered" evidence="1">
    <location>
        <begin position="360"/>
        <end position="415"/>
    </location>
</feature>
<dbReference type="OrthoDB" id="9050411at2759"/>
<evidence type="ECO:0000256" key="1">
    <source>
        <dbReference type="SAM" id="MobiDB-lite"/>
    </source>
</evidence>
<feature type="compositionally biased region" description="Low complexity" evidence="1">
    <location>
        <begin position="370"/>
        <end position="381"/>
    </location>
</feature>
<reference evidence="2" key="1">
    <citation type="journal article" date="2023" name="DNA Res.">
        <title>Chromosome-level genome assembly of Phrynocephalus forsythii using third-generation DNA sequencing and Hi-C analysis.</title>
        <authorList>
            <person name="Qi Y."/>
            <person name="Zhao W."/>
            <person name="Zhao Y."/>
            <person name="Niu C."/>
            <person name="Cao S."/>
            <person name="Zhang Y."/>
        </authorList>
    </citation>
    <scope>NUCLEOTIDE SEQUENCE</scope>
    <source>
        <tissue evidence="2">Muscle</tissue>
    </source>
</reference>
<gene>
    <name evidence="2" type="ORF">JRQ81_017763</name>
</gene>
<feature type="region of interest" description="Disordered" evidence="1">
    <location>
        <begin position="141"/>
        <end position="170"/>
    </location>
</feature>
<dbReference type="Proteomes" id="UP001142489">
    <property type="component" value="Unassembled WGS sequence"/>
</dbReference>